<gene>
    <name evidence="6" type="ORF">JD79_01888</name>
</gene>
<organism evidence="6 7">
    <name type="scientific">Geodermatophilus normandii</name>
    <dbReference type="NCBI Taxonomy" id="1137989"/>
    <lineage>
        <taxon>Bacteria</taxon>
        <taxon>Bacillati</taxon>
        <taxon>Actinomycetota</taxon>
        <taxon>Actinomycetes</taxon>
        <taxon>Geodermatophilales</taxon>
        <taxon>Geodermatophilaceae</taxon>
        <taxon>Geodermatophilus</taxon>
    </lineage>
</organism>
<dbReference type="GO" id="GO:0003677">
    <property type="term" value="F:DNA binding"/>
    <property type="evidence" value="ECO:0007669"/>
    <property type="project" value="UniProtKB-KW"/>
</dbReference>
<evidence type="ECO:0000256" key="3">
    <source>
        <dbReference type="ARBA" id="ARBA00023163"/>
    </source>
</evidence>
<dbReference type="RefSeq" id="WP_170149166.1">
    <property type="nucleotide sequence ID" value="NZ_QGTX01000001.1"/>
</dbReference>
<dbReference type="GO" id="GO:0003700">
    <property type="term" value="F:DNA-binding transcription factor activity"/>
    <property type="evidence" value="ECO:0007669"/>
    <property type="project" value="TreeGrafter"/>
</dbReference>
<feature type="compositionally biased region" description="Basic and acidic residues" evidence="4">
    <location>
        <begin position="1"/>
        <end position="15"/>
    </location>
</feature>
<dbReference type="GO" id="GO:0005829">
    <property type="term" value="C:cytosol"/>
    <property type="evidence" value="ECO:0007669"/>
    <property type="project" value="TreeGrafter"/>
</dbReference>
<keyword evidence="3" id="KW-0804">Transcription</keyword>
<dbReference type="SUPFAM" id="SSF46785">
    <property type="entry name" value="Winged helix' DNA-binding domain"/>
    <property type="match status" value="1"/>
</dbReference>
<dbReference type="AlphaFoldDB" id="A0A317QI31"/>
<dbReference type="Gene3D" id="2.60.120.10">
    <property type="entry name" value="Jelly Rolls"/>
    <property type="match status" value="1"/>
</dbReference>
<dbReference type="InterPro" id="IPR036390">
    <property type="entry name" value="WH_DNA-bd_sf"/>
</dbReference>
<feature type="compositionally biased region" description="Low complexity" evidence="4">
    <location>
        <begin position="16"/>
        <end position="25"/>
    </location>
</feature>
<evidence type="ECO:0000256" key="2">
    <source>
        <dbReference type="ARBA" id="ARBA00023125"/>
    </source>
</evidence>
<evidence type="ECO:0000259" key="5">
    <source>
        <dbReference type="PROSITE" id="PS51063"/>
    </source>
</evidence>
<dbReference type="InterPro" id="IPR014710">
    <property type="entry name" value="RmlC-like_jellyroll"/>
</dbReference>
<dbReference type="InterPro" id="IPR012318">
    <property type="entry name" value="HTH_CRP"/>
</dbReference>
<dbReference type="PROSITE" id="PS51063">
    <property type="entry name" value="HTH_CRP_2"/>
    <property type="match status" value="1"/>
</dbReference>
<reference evidence="7" key="1">
    <citation type="submission" date="2018-05" db="EMBL/GenBank/DDBJ databases">
        <authorList>
            <person name="Klenk H.-P."/>
            <person name="Huntemann M."/>
            <person name="Clum A."/>
            <person name="Pillay M."/>
            <person name="Palaniappan K."/>
            <person name="Varghese N."/>
            <person name="Mikhailova N."/>
            <person name="Stamatis D."/>
            <person name="Reddy T."/>
            <person name="Daum C."/>
            <person name="Shapiro N."/>
            <person name="Ivanova N."/>
            <person name="Kyrpides N."/>
            <person name="Woyke T."/>
        </authorList>
    </citation>
    <scope>NUCLEOTIDE SEQUENCE [LARGE SCALE GENOMIC DNA]</scope>
    <source>
        <strain evidence="7">DSM 45417</strain>
    </source>
</reference>
<dbReference type="Pfam" id="PF13545">
    <property type="entry name" value="HTH_Crp_2"/>
    <property type="match status" value="1"/>
</dbReference>
<accession>A0A317QI31</accession>
<evidence type="ECO:0000256" key="4">
    <source>
        <dbReference type="SAM" id="MobiDB-lite"/>
    </source>
</evidence>
<protein>
    <submittedName>
        <fullName evidence="6">CRP-like cAMP-binding protein</fullName>
    </submittedName>
</protein>
<keyword evidence="7" id="KW-1185">Reference proteome</keyword>
<sequence>MDADHGRAPDGDGRRTAAPTAPSAPDSRRNLLLAGLPDAELQRLLPELELVDLALHDQVLTRDEPIKDLHFPLDCVLSLMASAGGGDQVEVATIGYEGMSGLPVFLGVATGPNDAFCQVPGRALRLSAAGLRRFLASDGALHQSLHRYTQATMVLLAQNVACNRAHRTEERCARWLLQTRDRVGADQFPLTQEFLAQMLGVRRGTVSLTASVLQAAGTIRYTRGVITVLDADALHRAACACYDIVQEQFQRLTRAPAT</sequence>
<dbReference type="EMBL" id="QGTX01000001">
    <property type="protein sequence ID" value="PWW22729.1"/>
    <property type="molecule type" value="Genomic_DNA"/>
</dbReference>
<keyword evidence="1" id="KW-0805">Transcription regulation</keyword>
<evidence type="ECO:0000313" key="6">
    <source>
        <dbReference type="EMBL" id="PWW22729.1"/>
    </source>
</evidence>
<comment type="caution">
    <text evidence="6">The sequence shown here is derived from an EMBL/GenBank/DDBJ whole genome shotgun (WGS) entry which is preliminary data.</text>
</comment>
<feature type="domain" description="HTH crp-type" evidence="5">
    <location>
        <begin position="166"/>
        <end position="232"/>
    </location>
</feature>
<dbReference type="Proteomes" id="UP000246661">
    <property type="component" value="Unassembled WGS sequence"/>
</dbReference>
<dbReference type="Gene3D" id="1.10.10.10">
    <property type="entry name" value="Winged helix-like DNA-binding domain superfamily/Winged helix DNA-binding domain"/>
    <property type="match status" value="1"/>
</dbReference>
<dbReference type="InterPro" id="IPR036388">
    <property type="entry name" value="WH-like_DNA-bd_sf"/>
</dbReference>
<evidence type="ECO:0000256" key="1">
    <source>
        <dbReference type="ARBA" id="ARBA00023015"/>
    </source>
</evidence>
<keyword evidence="2" id="KW-0238">DNA-binding</keyword>
<proteinExistence type="predicted"/>
<name>A0A317QI31_9ACTN</name>
<dbReference type="PANTHER" id="PTHR24567:SF74">
    <property type="entry name" value="HTH-TYPE TRANSCRIPTIONAL REGULATOR ARCR"/>
    <property type="match status" value="1"/>
</dbReference>
<feature type="region of interest" description="Disordered" evidence="4">
    <location>
        <begin position="1"/>
        <end position="28"/>
    </location>
</feature>
<dbReference type="SUPFAM" id="SSF51206">
    <property type="entry name" value="cAMP-binding domain-like"/>
    <property type="match status" value="1"/>
</dbReference>
<evidence type="ECO:0000313" key="7">
    <source>
        <dbReference type="Proteomes" id="UP000246661"/>
    </source>
</evidence>
<dbReference type="PANTHER" id="PTHR24567">
    <property type="entry name" value="CRP FAMILY TRANSCRIPTIONAL REGULATORY PROTEIN"/>
    <property type="match status" value="1"/>
</dbReference>
<dbReference type="InterPro" id="IPR050397">
    <property type="entry name" value="Env_Response_Regulators"/>
</dbReference>
<dbReference type="InterPro" id="IPR018490">
    <property type="entry name" value="cNMP-bd_dom_sf"/>
</dbReference>